<protein>
    <submittedName>
        <fullName evidence="3">Uncharacterized protein</fullName>
    </submittedName>
</protein>
<dbReference type="EMBL" id="KQ965760">
    <property type="protein sequence ID" value="KXS15760.1"/>
    <property type="molecule type" value="Genomic_DNA"/>
</dbReference>
<keyword evidence="4" id="KW-1185">Reference proteome</keyword>
<name>A0A139AG72_GONPJ</name>
<dbReference type="Proteomes" id="UP000070544">
    <property type="component" value="Unassembled WGS sequence"/>
</dbReference>
<proteinExistence type="predicted"/>
<reference evidence="3 4" key="1">
    <citation type="journal article" date="2015" name="Genome Biol. Evol.">
        <title>Phylogenomic analyses indicate that early fungi evolved digesting cell walls of algal ancestors of land plants.</title>
        <authorList>
            <person name="Chang Y."/>
            <person name="Wang S."/>
            <person name="Sekimoto S."/>
            <person name="Aerts A.L."/>
            <person name="Choi C."/>
            <person name="Clum A."/>
            <person name="LaButti K.M."/>
            <person name="Lindquist E.A."/>
            <person name="Yee Ngan C."/>
            <person name="Ohm R.A."/>
            <person name="Salamov A.A."/>
            <person name="Grigoriev I.V."/>
            <person name="Spatafora J.W."/>
            <person name="Berbee M.L."/>
        </authorList>
    </citation>
    <scope>NUCLEOTIDE SEQUENCE [LARGE SCALE GENOMIC DNA]</scope>
    <source>
        <strain evidence="3 4">JEL478</strain>
    </source>
</reference>
<evidence type="ECO:0000313" key="4">
    <source>
        <dbReference type="Proteomes" id="UP000070544"/>
    </source>
</evidence>
<feature type="region of interest" description="Disordered" evidence="2">
    <location>
        <begin position="124"/>
        <end position="149"/>
    </location>
</feature>
<evidence type="ECO:0000256" key="2">
    <source>
        <dbReference type="SAM" id="MobiDB-lite"/>
    </source>
</evidence>
<feature type="compositionally biased region" description="Low complexity" evidence="2">
    <location>
        <begin position="139"/>
        <end position="149"/>
    </location>
</feature>
<evidence type="ECO:0000313" key="3">
    <source>
        <dbReference type="EMBL" id="KXS15760.1"/>
    </source>
</evidence>
<sequence length="224" mass="25805">MTRESLDSSDDSMDELTAILREKKVHLESVTLAIHRAEVALERDEVDLERARLDLKARRQEIRLTELEIESATVALARSKHEFERDREKWRREVQRRLPAGFGSVDELLASFWPRKRRAEAEAGDVVDGVGPPAKKIRPANPNSARPPRVYNPPAECPYPPTELVPWMRICEEHYQGAWDRYVHIVGKAAIGRRRSKQSLPVEYLKSRFPDTWETFKVNAAENG</sequence>
<evidence type="ECO:0000256" key="1">
    <source>
        <dbReference type="SAM" id="Coils"/>
    </source>
</evidence>
<organism evidence="3 4">
    <name type="scientific">Gonapodya prolifera (strain JEL478)</name>
    <name type="common">Monoblepharis prolifera</name>
    <dbReference type="NCBI Taxonomy" id="1344416"/>
    <lineage>
        <taxon>Eukaryota</taxon>
        <taxon>Fungi</taxon>
        <taxon>Fungi incertae sedis</taxon>
        <taxon>Chytridiomycota</taxon>
        <taxon>Chytridiomycota incertae sedis</taxon>
        <taxon>Monoblepharidomycetes</taxon>
        <taxon>Monoblepharidales</taxon>
        <taxon>Gonapodyaceae</taxon>
        <taxon>Gonapodya</taxon>
    </lineage>
</organism>
<keyword evidence="1" id="KW-0175">Coiled coil</keyword>
<accession>A0A139AG72</accession>
<feature type="coiled-coil region" evidence="1">
    <location>
        <begin position="34"/>
        <end position="70"/>
    </location>
</feature>
<dbReference type="OrthoDB" id="10548241at2759"/>
<dbReference type="AlphaFoldDB" id="A0A139AG72"/>
<gene>
    <name evidence="3" type="ORF">M427DRAFT_321443</name>
</gene>